<dbReference type="EMBL" id="BMGR01000006">
    <property type="protein sequence ID" value="GGG04353.1"/>
    <property type="molecule type" value="Genomic_DNA"/>
</dbReference>
<evidence type="ECO:0000256" key="2">
    <source>
        <dbReference type="ARBA" id="ARBA00023125"/>
    </source>
</evidence>
<evidence type="ECO:0000256" key="3">
    <source>
        <dbReference type="ARBA" id="ARBA00023159"/>
    </source>
</evidence>
<dbReference type="SUPFAM" id="SSF46785">
    <property type="entry name" value="Winged helix' DNA-binding domain"/>
    <property type="match status" value="1"/>
</dbReference>
<evidence type="ECO:0000256" key="4">
    <source>
        <dbReference type="ARBA" id="ARBA00023163"/>
    </source>
</evidence>
<name>A0A917FVF6_9BACL</name>
<dbReference type="SUPFAM" id="SSF51206">
    <property type="entry name" value="cAMP-binding domain-like"/>
    <property type="match status" value="1"/>
</dbReference>
<keyword evidence="1" id="KW-0805">Transcription regulation</keyword>
<feature type="domain" description="Cyclic nucleotide-binding" evidence="5">
    <location>
        <begin position="20"/>
        <end position="123"/>
    </location>
</feature>
<evidence type="ECO:0000259" key="5">
    <source>
        <dbReference type="PROSITE" id="PS50042"/>
    </source>
</evidence>
<keyword evidence="8" id="KW-1185">Reference proteome</keyword>
<dbReference type="GO" id="GO:0003677">
    <property type="term" value="F:DNA binding"/>
    <property type="evidence" value="ECO:0007669"/>
    <property type="project" value="UniProtKB-KW"/>
</dbReference>
<dbReference type="PROSITE" id="PS51063">
    <property type="entry name" value="HTH_CRP_2"/>
    <property type="match status" value="1"/>
</dbReference>
<dbReference type="Pfam" id="PF00027">
    <property type="entry name" value="cNMP_binding"/>
    <property type="match status" value="1"/>
</dbReference>
<dbReference type="PRINTS" id="PR00034">
    <property type="entry name" value="HTHCRP"/>
</dbReference>
<dbReference type="Gene3D" id="1.10.10.10">
    <property type="entry name" value="Winged helix-like DNA-binding domain superfamily/Winged helix DNA-binding domain"/>
    <property type="match status" value="1"/>
</dbReference>
<evidence type="ECO:0000256" key="1">
    <source>
        <dbReference type="ARBA" id="ARBA00023015"/>
    </source>
</evidence>
<keyword evidence="3" id="KW-0010">Activator</keyword>
<evidence type="ECO:0000313" key="7">
    <source>
        <dbReference type="EMBL" id="GGG04353.1"/>
    </source>
</evidence>
<feature type="domain" description="HTH crp-type" evidence="6">
    <location>
        <begin position="154"/>
        <end position="227"/>
    </location>
</feature>
<dbReference type="SMART" id="SM00100">
    <property type="entry name" value="cNMP"/>
    <property type="match status" value="1"/>
</dbReference>
<dbReference type="InterPro" id="IPR036388">
    <property type="entry name" value="WH-like_DNA-bd_sf"/>
</dbReference>
<dbReference type="InterPro" id="IPR012318">
    <property type="entry name" value="HTH_CRP"/>
</dbReference>
<organism evidence="7 8">
    <name type="scientific">Paenibacillus abyssi</name>
    <dbReference type="NCBI Taxonomy" id="1340531"/>
    <lineage>
        <taxon>Bacteria</taxon>
        <taxon>Bacillati</taxon>
        <taxon>Bacillota</taxon>
        <taxon>Bacilli</taxon>
        <taxon>Bacillales</taxon>
        <taxon>Paenibacillaceae</taxon>
        <taxon>Paenibacillus</taxon>
    </lineage>
</organism>
<dbReference type="Pfam" id="PF13545">
    <property type="entry name" value="HTH_Crp_2"/>
    <property type="match status" value="1"/>
</dbReference>
<dbReference type="PANTHER" id="PTHR24567">
    <property type="entry name" value="CRP FAMILY TRANSCRIPTIONAL REGULATORY PROTEIN"/>
    <property type="match status" value="1"/>
</dbReference>
<dbReference type="CDD" id="cd00038">
    <property type="entry name" value="CAP_ED"/>
    <property type="match status" value="1"/>
</dbReference>
<dbReference type="InterPro" id="IPR050397">
    <property type="entry name" value="Env_Response_Regulators"/>
</dbReference>
<dbReference type="Proteomes" id="UP000644756">
    <property type="component" value="Unassembled WGS sequence"/>
</dbReference>
<dbReference type="InterPro" id="IPR000595">
    <property type="entry name" value="cNMP-bd_dom"/>
</dbReference>
<protein>
    <submittedName>
        <fullName evidence="7">Anaerobic regulatory protein</fullName>
    </submittedName>
</protein>
<dbReference type="GO" id="GO:0005829">
    <property type="term" value="C:cytosol"/>
    <property type="evidence" value="ECO:0007669"/>
    <property type="project" value="TreeGrafter"/>
</dbReference>
<dbReference type="Gene3D" id="2.60.120.10">
    <property type="entry name" value="Jelly Rolls"/>
    <property type="match status" value="1"/>
</dbReference>
<dbReference type="PANTHER" id="PTHR24567:SF74">
    <property type="entry name" value="HTH-TYPE TRANSCRIPTIONAL REGULATOR ARCR"/>
    <property type="match status" value="1"/>
</dbReference>
<keyword evidence="4" id="KW-0804">Transcription</keyword>
<dbReference type="AlphaFoldDB" id="A0A917FVF6"/>
<keyword evidence="2" id="KW-0238">DNA-binding</keyword>
<dbReference type="GO" id="GO:0003700">
    <property type="term" value="F:DNA-binding transcription factor activity"/>
    <property type="evidence" value="ECO:0007669"/>
    <property type="project" value="TreeGrafter"/>
</dbReference>
<dbReference type="InterPro" id="IPR014710">
    <property type="entry name" value="RmlC-like_jellyroll"/>
</dbReference>
<gene>
    <name evidence="7" type="primary">fnr</name>
    <name evidence="7" type="ORF">GCM10010916_21720</name>
</gene>
<comment type="caution">
    <text evidence="7">The sequence shown here is derived from an EMBL/GenBank/DDBJ whole genome shotgun (WGS) entry which is preliminary data.</text>
</comment>
<dbReference type="PROSITE" id="PS50042">
    <property type="entry name" value="CNMP_BINDING_3"/>
    <property type="match status" value="1"/>
</dbReference>
<accession>A0A917FVF6</accession>
<reference evidence="7" key="2">
    <citation type="submission" date="2020-09" db="EMBL/GenBank/DDBJ databases">
        <authorList>
            <person name="Sun Q."/>
            <person name="Zhou Y."/>
        </authorList>
    </citation>
    <scope>NUCLEOTIDE SEQUENCE</scope>
    <source>
        <strain evidence="7">CGMCC 1.12987</strain>
    </source>
</reference>
<evidence type="ECO:0000313" key="8">
    <source>
        <dbReference type="Proteomes" id="UP000644756"/>
    </source>
</evidence>
<sequence length="245" mass="28118">MINNYDSVTPISETAQVQGLRQYFTEENMERLAGIMYPRKIMKGSNLFWEGDKAEYIYYIKKGRLKMTKTSDEGSSFTLYLHHEGDLLGYGNVMTESVHFLGAEVTEDCELGVIQCKDLEVLLWQHGDFAVEFMRWQGTMHQLVQTKLRDLMMFGKPGALCSLLIRLNNSYGEPYQAYSRITVKLNNTELAEMIGATRESVNRMLSDMKKEGAVYTENGHLIIKDLAYLRGICHCENCPKHICRV</sequence>
<evidence type="ECO:0000259" key="6">
    <source>
        <dbReference type="PROSITE" id="PS51063"/>
    </source>
</evidence>
<proteinExistence type="predicted"/>
<dbReference type="InterPro" id="IPR018490">
    <property type="entry name" value="cNMP-bd_dom_sf"/>
</dbReference>
<dbReference type="SMART" id="SM00419">
    <property type="entry name" value="HTH_CRP"/>
    <property type="match status" value="1"/>
</dbReference>
<reference evidence="7" key="1">
    <citation type="journal article" date="2014" name="Int. J. Syst. Evol. Microbiol.">
        <title>Complete genome sequence of Corynebacterium casei LMG S-19264T (=DSM 44701T), isolated from a smear-ripened cheese.</title>
        <authorList>
            <consortium name="US DOE Joint Genome Institute (JGI-PGF)"/>
            <person name="Walter F."/>
            <person name="Albersmeier A."/>
            <person name="Kalinowski J."/>
            <person name="Ruckert C."/>
        </authorList>
    </citation>
    <scope>NUCLEOTIDE SEQUENCE</scope>
    <source>
        <strain evidence="7">CGMCC 1.12987</strain>
    </source>
</reference>
<dbReference type="InterPro" id="IPR036390">
    <property type="entry name" value="WH_DNA-bd_sf"/>
</dbReference>